<feature type="domain" description="3-hydroxyisobutyrate dehydrogenase-like NAD-binding" evidence="14">
    <location>
        <begin position="166"/>
        <end position="292"/>
    </location>
</feature>
<feature type="active site" evidence="11">
    <location>
        <position position="172"/>
    </location>
</feature>
<sequence>MAGKVGFVGLGHMGFHMANNLLKRGHQVVAFDVVQTAKDRIKAEGAEVAASPAEMAEACSTIITMLPSNDHVKDVYGGNEGILKTLNKGSFCVDSSTIDPAVSRFVSEQVFNSGSAFVDAPVSGGVGGAEAGTLTFMVGGSEDSFERSKAVLQNMGGNIVHCGDVGTGQVAKLCNNMILAVSMLGVSEAMSLGSKLGIDRKTLAGILNTSTARCWSSDTYNPAPGVMEGVPASRDYEGGFGSALMLKDLGLVQDAAKSVGAPIPMGEHAHSFYQLLVQNGLGQKDFGVAYKFLGGTDKDP</sequence>
<dbReference type="PROSITE" id="PS00895">
    <property type="entry name" value="3_HYDROXYISOBUT_DH"/>
    <property type="match status" value="1"/>
</dbReference>
<dbReference type="FunFam" id="1.10.1040.10:FF:000006">
    <property type="entry name" value="3-hydroxyisobutyrate dehydrogenase"/>
    <property type="match status" value="1"/>
</dbReference>
<dbReference type="GO" id="GO:0050661">
    <property type="term" value="F:NADP binding"/>
    <property type="evidence" value="ECO:0007669"/>
    <property type="project" value="InterPro"/>
</dbReference>
<evidence type="ECO:0000256" key="5">
    <source>
        <dbReference type="ARBA" id="ARBA00022456"/>
    </source>
</evidence>
<dbReference type="SUPFAM" id="SSF51735">
    <property type="entry name" value="NAD(P)-binding Rossmann-fold domains"/>
    <property type="match status" value="1"/>
</dbReference>
<evidence type="ECO:0000256" key="3">
    <source>
        <dbReference type="ARBA" id="ARBA00006013"/>
    </source>
</evidence>
<evidence type="ECO:0000259" key="13">
    <source>
        <dbReference type="Pfam" id="PF03446"/>
    </source>
</evidence>
<dbReference type="InterPro" id="IPR006115">
    <property type="entry name" value="6PGDH_NADP-bd"/>
</dbReference>
<keyword evidence="7 12" id="KW-0560">Oxidoreductase</keyword>
<dbReference type="GO" id="GO:0006574">
    <property type="term" value="P:L-valine catabolic process"/>
    <property type="evidence" value="ECO:0007669"/>
    <property type="project" value="UniProtKB-UniPathway"/>
</dbReference>
<evidence type="ECO:0000256" key="9">
    <source>
        <dbReference type="ARBA" id="ARBA00023128"/>
    </source>
</evidence>
<keyword evidence="6" id="KW-0809">Transit peptide</keyword>
<evidence type="ECO:0000256" key="4">
    <source>
        <dbReference type="ARBA" id="ARBA00012991"/>
    </source>
</evidence>
<accession>A0A7S2RG04</accession>
<keyword evidence="5 12" id="KW-0101">Branched-chain amino acid catabolism</keyword>
<evidence type="ECO:0000256" key="2">
    <source>
        <dbReference type="ARBA" id="ARBA00005109"/>
    </source>
</evidence>
<comment type="pathway">
    <text evidence="2 12">Amino-acid degradation; L-valine degradation.</text>
</comment>
<dbReference type="InterPro" id="IPR008927">
    <property type="entry name" value="6-PGluconate_DH-like_C_sf"/>
</dbReference>
<dbReference type="InterPro" id="IPR015815">
    <property type="entry name" value="HIBADH-related"/>
</dbReference>
<dbReference type="GO" id="GO:0051287">
    <property type="term" value="F:NAD binding"/>
    <property type="evidence" value="ECO:0007669"/>
    <property type="project" value="InterPro"/>
</dbReference>
<dbReference type="Gene3D" id="1.10.1040.10">
    <property type="entry name" value="N-(1-d-carboxylethyl)-l-norvaline Dehydrogenase, domain 2"/>
    <property type="match status" value="1"/>
</dbReference>
<dbReference type="NCBIfam" id="TIGR01692">
    <property type="entry name" value="HIBADH"/>
    <property type="match status" value="1"/>
</dbReference>
<dbReference type="Gene3D" id="3.40.50.720">
    <property type="entry name" value="NAD(P)-binding Rossmann-like Domain"/>
    <property type="match status" value="1"/>
</dbReference>
<evidence type="ECO:0000256" key="12">
    <source>
        <dbReference type="RuleBase" id="RU910714"/>
    </source>
</evidence>
<dbReference type="GO" id="GO:0005739">
    <property type="term" value="C:mitochondrion"/>
    <property type="evidence" value="ECO:0007669"/>
    <property type="project" value="UniProtKB-SubCell"/>
</dbReference>
<dbReference type="InterPro" id="IPR029154">
    <property type="entry name" value="HIBADH-like_NADP-bd"/>
</dbReference>
<dbReference type="AlphaFoldDB" id="A0A7S2RG04"/>
<evidence type="ECO:0000259" key="14">
    <source>
        <dbReference type="Pfam" id="PF14833"/>
    </source>
</evidence>
<dbReference type="FunFam" id="3.40.50.720:FF:000119">
    <property type="entry name" value="3-hydroxyisobutyrate dehydrogenase"/>
    <property type="match status" value="1"/>
</dbReference>
<keyword evidence="9" id="KW-0496">Mitochondrion</keyword>
<gene>
    <name evidence="15" type="ORF">QSP1433_LOCUS3041</name>
</gene>
<comment type="catalytic activity">
    <reaction evidence="10 12">
        <text>3-hydroxy-2-methylpropanoate + NAD(+) = 2-methyl-3-oxopropanoate + NADH + H(+)</text>
        <dbReference type="Rhea" id="RHEA:17681"/>
        <dbReference type="ChEBI" id="CHEBI:11805"/>
        <dbReference type="ChEBI" id="CHEBI:15378"/>
        <dbReference type="ChEBI" id="CHEBI:57540"/>
        <dbReference type="ChEBI" id="CHEBI:57700"/>
        <dbReference type="ChEBI" id="CHEBI:57945"/>
        <dbReference type="EC" id="1.1.1.31"/>
    </reaction>
</comment>
<dbReference type="UniPathway" id="UPA00362"/>
<proteinExistence type="inferred from homology"/>
<reference evidence="15" key="1">
    <citation type="submission" date="2021-01" db="EMBL/GenBank/DDBJ databases">
        <authorList>
            <person name="Corre E."/>
            <person name="Pelletier E."/>
            <person name="Niang G."/>
            <person name="Scheremetjew M."/>
            <person name="Finn R."/>
            <person name="Kale V."/>
            <person name="Holt S."/>
            <person name="Cochrane G."/>
            <person name="Meng A."/>
            <person name="Brown T."/>
            <person name="Cohen L."/>
        </authorList>
    </citation>
    <scope>NUCLEOTIDE SEQUENCE</scope>
    <source>
        <strain evidence="15">NY070348D</strain>
    </source>
</reference>
<evidence type="ECO:0000256" key="6">
    <source>
        <dbReference type="ARBA" id="ARBA00022946"/>
    </source>
</evidence>
<keyword evidence="8 12" id="KW-0520">NAD</keyword>
<dbReference type="Pfam" id="PF03446">
    <property type="entry name" value="NAD_binding_2"/>
    <property type="match status" value="1"/>
</dbReference>
<evidence type="ECO:0000256" key="10">
    <source>
        <dbReference type="ARBA" id="ARBA00049197"/>
    </source>
</evidence>
<evidence type="ECO:0000256" key="8">
    <source>
        <dbReference type="ARBA" id="ARBA00023027"/>
    </source>
</evidence>
<dbReference type="PANTHER" id="PTHR22981">
    <property type="entry name" value="3-HYDROXYISOBUTYRATE DEHYDROGENASE-RELATED"/>
    <property type="match status" value="1"/>
</dbReference>
<dbReference type="PIRSF" id="PIRSF000103">
    <property type="entry name" value="HIBADH"/>
    <property type="match status" value="1"/>
</dbReference>
<dbReference type="InterPro" id="IPR011548">
    <property type="entry name" value="HIBADH"/>
</dbReference>
<dbReference type="SUPFAM" id="SSF48179">
    <property type="entry name" value="6-phosphogluconate dehydrogenase C-terminal domain-like"/>
    <property type="match status" value="1"/>
</dbReference>
<comment type="subcellular location">
    <subcellularLocation>
        <location evidence="1">Mitochondrion</location>
    </subcellularLocation>
</comment>
<comment type="similarity">
    <text evidence="3">Belongs to the HIBADH-related family. 3-hydroxyisobutyrate dehydrogenase subfamily.</text>
</comment>
<dbReference type="InterPro" id="IPR002204">
    <property type="entry name" value="3-OH-isobutyrate_DH-rel_CS"/>
</dbReference>
<dbReference type="PANTHER" id="PTHR22981:SF7">
    <property type="entry name" value="3-HYDROXYISOBUTYRATE DEHYDROGENASE, MITOCHONDRIAL"/>
    <property type="match status" value="1"/>
</dbReference>
<evidence type="ECO:0000256" key="11">
    <source>
        <dbReference type="PIRSR" id="PIRSR000103-1"/>
    </source>
</evidence>
<organism evidence="15">
    <name type="scientific">Mucochytrium quahogii</name>
    <dbReference type="NCBI Taxonomy" id="96639"/>
    <lineage>
        <taxon>Eukaryota</taxon>
        <taxon>Sar</taxon>
        <taxon>Stramenopiles</taxon>
        <taxon>Bigyra</taxon>
        <taxon>Labyrinthulomycetes</taxon>
        <taxon>Thraustochytrida</taxon>
        <taxon>Thraustochytriidae</taxon>
        <taxon>Mucochytrium</taxon>
    </lineage>
</organism>
<evidence type="ECO:0000256" key="1">
    <source>
        <dbReference type="ARBA" id="ARBA00004173"/>
    </source>
</evidence>
<evidence type="ECO:0000313" key="15">
    <source>
        <dbReference type="EMBL" id="CAD9670082.1"/>
    </source>
</evidence>
<evidence type="ECO:0000256" key="7">
    <source>
        <dbReference type="ARBA" id="ARBA00023002"/>
    </source>
</evidence>
<name>A0A7S2RG04_9STRA</name>
<dbReference type="InterPro" id="IPR036291">
    <property type="entry name" value="NAD(P)-bd_dom_sf"/>
</dbReference>
<dbReference type="EMBL" id="HBHK01005182">
    <property type="protein sequence ID" value="CAD9670082.1"/>
    <property type="molecule type" value="Transcribed_RNA"/>
</dbReference>
<dbReference type="Pfam" id="PF14833">
    <property type="entry name" value="NAD_binding_11"/>
    <property type="match status" value="1"/>
</dbReference>
<protein>
    <recommendedName>
        <fullName evidence="4 12">3-hydroxyisobutyrate dehydrogenase</fullName>
        <shortName evidence="12">HIBADH</shortName>
        <ecNumber evidence="4 12">1.1.1.31</ecNumber>
    </recommendedName>
</protein>
<dbReference type="InterPro" id="IPR013328">
    <property type="entry name" value="6PGD_dom2"/>
</dbReference>
<feature type="domain" description="6-phosphogluconate dehydrogenase NADP-binding" evidence="13">
    <location>
        <begin position="4"/>
        <end position="163"/>
    </location>
</feature>
<dbReference type="EC" id="1.1.1.31" evidence="4 12"/>
<dbReference type="GO" id="GO:0008442">
    <property type="term" value="F:3-hydroxyisobutyrate dehydrogenase activity"/>
    <property type="evidence" value="ECO:0007669"/>
    <property type="project" value="UniProtKB-EC"/>
</dbReference>